<reference evidence="3 4" key="1">
    <citation type="submission" date="2023-03" db="EMBL/GenBank/DDBJ databases">
        <title>High-quality genome of Scylla paramamosain provides insights in environmental adaptation.</title>
        <authorList>
            <person name="Zhang L."/>
        </authorList>
    </citation>
    <scope>NUCLEOTIDE SEQUENCE [LARGE SCALE GENOMIC DNA]</scope>
    <source>
        <strain evidence="3">LZ_2023a</strain>
        <tissue evidence="3">Muscle</tissue>
    </source>
</reference>
<feature type="region of interest" description="Disordered" evidence="1">
    <location>
        <begin position="95"/>
        <end position="114"/>
    </location>
</feature>
<evidence type="ECO:0000256" key="1">
    <source>
        <dbReference type="SAM" id="MobiDB-lite"/>
    </source>
</evidence>
<dbReference type="EMBL" id="JARAKH010000030">
    <property type="protein sequence ID" value="KAK8387163.1"/>
    <property type="molecule type" value="Genomic_DNA"/>
</dbReference>
<dbReference type="Proteomes" id="UP001487740">
    <property type="component" value="Unassembled WGS sequence"/>
</dbReference>
<evidence type="ECO:0000313" key="3">
    <source>
        <dbReference type="EMBL" id="KAK8387163.1"/>
    </source>
</evidence>
<feature type="compositionally biased region" description="Low complexity" evidence="1">
    <location>
        <begin position="168"/>
        <end position="196"/>
    </location>
</feature>
<accession>A0AAW0THH5</accession>
<feature type="signal peptide" evidence="2">
    <location>
        <begin position="1"/>
        <end position="17"/>
    </location>
</feature>
<evidence type="ECO:0000313" key="4">
    <source>
        <dbReference type="Proteomes" id="UP001487740"/>
    </source>
</evidence>
<feature type="chain" id="PRO_5043743592" evidence="2">
    <location>
        <begin position="18"/>
        <end position="438"/>
    </location>
</feature>
<keyword evidence="4" id="KW-1185">Reference proteome</keyword>
<organism evidence="3 4">
    <name type="scientific">Scylla paramamosain</name>
    <name type="common">Mud crab</name>
    <dbReference type="NCBI Taxonomy" id="85552"/>
    <lineage>
        <taxon>Eukaryota</taxon>
        <taxon>Metazoa</taxon>
        <taxon>Ecdysozoa</taxon>
        <taxon>Arthropoda</taxon>
        <taxon>Crustacea</taxon>
        <taxon>Multicrustacea</taxon>
        <taxon>Malacostraca</taxon>
        <taxon>Eumalacostraca</taxon>
        <taxon>Eucarida</taxon>
        <taxon>Decapoda</taxon>
        <taxon>Pleocyemata</taxon>
        <taxon>Brachyura</taxon>
        <taxon>Eubrachyura</taxon>
        <taxon>Portunoidea</taxon>
        <taxon>Portunidae</taxon>
        <taxon>Portuninae</taxon>
        <taxon>Scylla</taxon>
    </lineage>
</organism>
<name>A0AAW0THH5_SCYPA</name>
<proteinExistence type="predicted"/>
<protein>
    <submittedName>
        <fullName evidence="3">Uncharacterized protein</fullName>
    </submittedName>
</protein>
<keyword evidence="2" id="KW-0732">Signal</keyword>
<evidence type="ECO:0000256" key="2">
    <source>
        <dbReference type="SAM" id="SignalP"/>
    </source>
</evidence>
<feature type="compositionally biased region" description="Low complexity" evidence="1">
    <location>
        <begin position="99"/>
        <end position="109"/>
    </location>
</feature>
<dbReference type="AlphaFoldDB" id="A0AAW0THH5"/>
<sequence length="438" mass="47882">MLWAALLALLLTREAWSWVAVPRIPAWRSPEVFIPPSRAPHSIPRAPNPAGASHAFMLSPPFTPPRHPPAALPQEILSSLGSLLDPLGLFSSRGEDRVGAAGESGESEGYATATTAQPPPLVYFPEGHAECQDFAPAGFNAYSFLSFMFAVANLVGLVANNVNNNLNNDNNNNNNNNNNLDNINLADSNSNINNDNTVDIPAAVRRRRRRRRRRQTEWVKENRVEEEAEAEVSLVAIDFIKGLRTAMIVPDTACALRNMCEVNRAAIGRGEAGPVLAEVLSVALVEWYPRHPPPTGAAALLFAAGGGRRGENCSATHPDCPDATWHHLADDPTEDTLTETLTVTLTSDDLDDFPDLATSVVQRQRKGMEVRRLLLEPHIDTPPLLLLLLVATSGNPRAQWHGAFLRRSFQTLTRGRGAHWILSLFTSLKSTHASSLRQ</sequence>
<gene>
    <name evidence="3" type="ORF">O3P69_018074</name>
</gene>
<comment type="caution">
    <text evidence="3">The sequence shown here is derived from an EMBL/GenBank/DDBJ whole genome shotgun (WGS) entry which is preliminary data.</text>
</comment>
<feature type="region of interest" description="Disordered" evidence="1">
    <location>
        <begin position="168"/>
        <end position="198"/>
    </location>
</feature>